<proteinExistence type="predicted"/>
<organism evidence="2 3">
    <name type="scientific">Armillaria luteobubalina</name>
    <dbReference type="NCBI Taxonomy" id="153913"/>
    <lineage>
        <taxon>Eukaryota</taxon>
        <taxon>Fungi</taxon>
        <taxon>Dikarya</taxon>
        <taxon>Basidiomycota</taxon>
        <taxon>Agaricomycotina</taxon>
        <taxon>Agaricomycetes</taxon>
        <taxon>Agaricomycetidae</taxon>
        <taxon>Agaricales</taxon>
        <taxon>Marasmiineae</taxon>
        <taxon>Physalacriaceae</taxon>
        <taxon>Armillaria</taxon>
    </lineage>
</organism>
<feature type="region of interest" description="Disordered" evidence="1">
    <location>
        <begin position="157"/>
        <end position="176"/>
    </location>
</feature>
<accession>A0AA39NX66</accession>
<evidence type="ECO:0000256" key="1">
    <source>
        <dbReference type="SAM" id="MobiDB-lite"/>
    </source>
</evidence>
<evidence type="ECO:0000313" key="3">
    <source>
        <dbReference type="Proteomes" id="UP001175228"/>
    </source>
</evidence>
<dbReference type="EMBL" id="JAUEPU010000208">
    <property type="protein sequence ID" value="KAK0473497.1"/>
    <property type="molecule type" value="Genomic_DNA"/>
</dbReference>
<name>A0AA39NX66_9AGAR</name>
<dbReference type="AlphaFoldDB" id="A0AA39NX66"/>
<feature type="compositionally biased region" description="Pro residues" evidence="1">
    <location>
        <begin position="126"/>
        <end position="140"/>
    </location>
</feature>
<gene>
    <name evidence="2" type="ORF">EDD18DRAFT_1117398</name>
</gene>
<reference evidence="2" key="1">
    <citation type="submission" date="2023-06" db="EMBL/GenBank/DDBJ databases">
        <authorList>
            <consortium name="Lawrence Berkeley National Laboratory"/>
            <person name="Ahrendt S."/>
            <person name="Sahu N."/>
            <person name="Indic B."/>
            <person name="Wong-Bajracharya J."/>
            <person name="Merenyi Z."/>
            <person name="Ke H.-M."/>
            <person name="Monk M."/>
            <person name="Kocsube S."/>
            <person name="Drula E."/>
            <person name="Lipzen A."/>
            <person name="Balint B."/>
            <person name="Henrissat B."/>
            <person name="Andreopoulos B."/>
            <person name="Martin F.M."/>
            <person name="Harder C.B."/>
            <person name="Rigling D."/>
            <person name="Ford K.L."/>
            <person name="Foster G.D."/>
            <person name="Pangilinan J."/>
            <person name="Papanicolaou A."/>
            <person name="Barry K."/>
            <person name="LaButti K."/>
            <person name="Viragh M."/>
            <person name="Koriabine M."/>
            <person name="Yan M."/>
            <person name="Riley R."/>
            <person name="Champramary S."/>
            <person name="Plett K.L."/>
            <person name="Tsai I.J."/>
            <person name="Slot J."/>
            <person name="Sipos G."/>
            <person name="Plett J."/>
            <person name="Nagy L.G."/>
            <person name="Grigoriev I.V."/>
        </authorList>
    </citation>
    <scope>NUCLEOTIDE SEQUENCE</scope>
    <source>
        <strain evidence="2">HWK02</strain>
    </source>
</reference>
<keyword evidence="3" id="KW-1185">Reference proteome</keyword>
<protein>
    <submittedName>
        <fullName evidence="2">Uncharacterized protein</fullName>
    </submittedName>
</protein>
<feature type="region of interest" description="Disordered" evidence="1">
    <location>
        <begin position="64"/>
        <end position="150"/>
    </location>
</feature>
<dbReference type="Proteomes" id="UP001175228">
    <property type="component" value="Unassembled WGS sequence"/>
</dbReference>
<sequence length="176" mass="19275">MYHEDASTTLALDGLVEARTYGTVGGTTERRCYGSLAEEPKPMRLVRAIASAWQDRALYFSPLRSQNKGEKRETSNRVAGPAREHLRSPPPPPTRAKAASPLLKPRGTVPAPPPVRAPAACTPSPVITPPAPAQPLPPAVPEVDPEKETFHAREEAIKKQREAHTARLRQLEQEEE</sequence>
<evidence type="ECO:0000313" key="2">
    <source>
        <dbReference type="EMBL" id="KAK0473497.1"/>
    </source>
</evidence>
<comment type="caution">
    <text evidence="2">The sequence shown here is derived from an EMBL/GenBank/DDBJ whole genome shotgun (WGS) entry which is preliminary data.</text>
</comment>